<comment type="caution">
    <text evidence="2">The sequence shown here is derived from an EMBL/GenBank/DDBJ whole genome shotgun (WGS) entry which is preliminary data.</text>
</comment>
<proteinExistence type="predicted"/>
<reference evidence="2" key="1">
    <citation type="submission" date="2020-07" db="EMBL/GenBank/DDBJ databases">
        <title>Clarias magur genome sequencing, assembly and annotation.</title>
        <authorList>
            <person name="Kushwaha B."/>
            <person name="Kumar R."/>
            <person name="Das P."/>
            <person name="Joshi C.G."/>
            <person name="Kumar D."/>
            <person name="Nagpure N.S."/>
            <person name="Pandey M."/>
            <person name="Agarwal S."/>
            <person name="Srivastava S."/>
            <person name="Singh M."/>
            <person name="Sahoo L."/>
            <person name="Jayasankar P."/>
            <person name="Meher P.K."/>
            <person name="Koringa P.G."/>
            <person name="Iquebal M.A."/>
            <person name="Das S.P."/>
            <person name="Bit A."/>
            <person name="Patnaik S."/>
            <person name="Patel N."/>
            <person name="Shah T.M."/>
            <person name="Hinsu A."/>
            <person name="Jena J.K."/>
        </authorList>
    </citation>
    <scope>NUCLEOTIDE SEQUENCE</scope>
    <source>
        <strain evidence="2">CIFAMagur01</strain>
        <tissue evidence="2">Testis</tissue>
    </source>
</reference>
<protein>
    <submittedName>
        <fullName evidence="2">Uncharacterized protein</fullName>
    </submittedName>
</protein>
<gene>
    <name evidence="2" type="ORF">DAT39_016918</name>
</gene>
<keyword evidence="3" id="KW-1185">Reference proteome</keyword>
<accession>A0A8J4WWJ4</accession>
<dbReference type="EMBL" id="QNUK01000439">
    <property type="protein sequence ID" value="KAF5893371.1"/>
    <property type="molecule type" value="Genomic_DNA"/>
</dbReference>
<organism evidence="2 3">
    <name type="scientific">Clarias magur</name>
    <name type="common">Asian catfish</name>
    <name type="synonym">Macropteronotus magur</name>
    <dbReference type="NCBI Taxonomy" id="1594786"/>
    <lineage>
        <taxon>Eukaryota</taxon>
        <taxon>Metazoa</taxon>
        <taxon>Chordata</taxon>
        <taxon>Craniata</taxon>
        <taxon>Vertebrata</taxon>
        <taxon>Euteleostomi</taxon>
        <taxon>Actinopterygii</taxon>
        <taxon>Neopterygii</taxon>
        <taxon>Teleostei</taxon>
        <taxon>Ostariophysi</taxon>
        <taxon>Siluriformes</taxon>
        <taxon>Clariidae</taxon>
        <taxon>Clarias</taxon>
    </lineage>
</organism>
<sequence length="77" mass="8759">MNDKSLHGVPEASRDNTRRWDGRSMRRERGDASVPVRIHNRRRDQDRPQGSGLLVPACCYFGYAMNIVKMDTNPEGG</sequence>
<evidence type="ECO:0000256" key="1">
    <source>
        <dbReference type="SAM" id="MobiDB-lite"/>
    </source>
</evidence>
<evidence type="ECO:0000313" key="2">
    <source>
        <dbReference type="EMBL" id="KAF5893371.1"/>
    </source>
</evidence>
<dbReference type="Proteomes" id="UP000727407">
    <property type="component" value="Unassembled WGS sequence"/>
</dbReference>
<feature type="region of interest" description="Disordered" evidence="1">
    <location>
        <begin position="1"/>
        <end position="51"/>
    </location>
</feature>
<dbReference type="AlphaFoldDB" id="A0A8J4WWJ4"/>
<evidence type="ECO:0000313" key="3">
    <source>
        <dbReference type="Proteomes" id="UP000727407"/>
    </source>
</evidence>
<feature type="compositionally biased region" description="Basic and acidic residues" evidence="1">
    <location>
        <begin position="1"/>
        <end position="31"/>
    </location>
</feature>
<name>A0A8J4WWJ4_CLAMG</name>